<dbReference type="Gene3D" id="3.80.10.10">
    <property type="entry name" value="Ribonuclease Inhibitor"/>
    <property type="match status" value="1"/>
</dbReference>
<dbReference type="PANTHER" id="PTHR13318:SF190">
    <property type="entry name" value="PARTNER OF PAIRED, ISOFORM B"/>
    <property type="match status" value="1"/>
</dbReference>
<keyword evidence="2" id="KW-1185">Reference proteome</keyword>
<comment type="caution">
    <text evidence="1">The sequence shown here is derived from an EMBL/GenBank/DDBJ whole genome shotgun (WGS) entry which is preliminary data.</text>
</comment>
<dbReference type="AlphaFoldDB" id="A0AAW0CYW8"/>
<accession>A0AAW0CYW8</accession>
<dbReference type="InterPro" id="IPR032675">
    <property type="entry name" value="LRR_dom_sf"/>
</dbReference>
<sequence>MHRVLCIAEIVSSISQEIPHDSLPSFARVCKAFSDPALDVLWSKQTGLENLLRCMPAGMWNESSEDSDSEEEEDSTWALKRPLIRSDWDRPLLYARRVKSFEYDDRFAESTPSSSKFLDTLRLSFPNTCIFPNLQELIWYSTRGLTLPHIRLFLGPHLHTLSVAVIHSRAHLSLLPILAAECPSLKEVVVECCDELDGRNSVSSFILELRHLYSLTLPDLNTSALEHIARLPNLTSLTLESQSVLDPFPPTLVLNAILFPRLSYLNIRGEDVKFVAPLLPVMAHAPLADLYVGIPTECSGASIAQCYSALAHHCLRSHASLKRLECADPDYRLKTPPNTDMSAYIVNSTQFLPLLSFRNITIVELTAPIGFDLDDTTVAGLAEAWPHLSSLSLFSDVFVNQPSRITPNGLLPLAQHCPHLANLTLPLDASIAPKWPLQRGPKGAGQRIKQTSLTSLTVKRSPIANPLMLAGFLSSVFPKLTRISTEHRFKRGLPQVVNAELAEAIAMHDRWKTVEAALPVLRKARVEERSWTRSGKRTDK</sequence>
<evidence type="ECO:0000313" key="1">
    <source>
        <dbReference type="EMBL" id="KAK7044490.1"/>
    </source>
</evidence>
<dbReference type="PANTHER" id="PTHR13318">
    <property type="entry name" value="PARTNER OF PAIRED, ISOFORM B-RELATED"/>
    <property type="match status" value="1"/>
</dbReference>
<dbReference type="GO" id="GO:0019005">
    <property type="term" value="C:SCF ubiquitin ligase complex"/>
    <property type="evidence" value="ECO:0007669"/>
    <property type="project" value="TreeGrafter"/>
</dbReference>
<protein>
    <recommendedName>
        <fullName evidence="3">F-box domain-containing protein</fullName>
    </recommendedName>
</protein>
<dbReference type="EMBL" id="JAWWNJ010000011">
    <property type="protein sequence ID" value="KAK7044490.1"/>
    <property type="molecule type" value="Genomic_DNA"/>
</dbReference>
<dbReference type="SUPFAM" id="SSF52047">
    <property type="entry name" value="RNI-like"/>
    <property type="match status" value="1"/>
</dbReference>
<reference evidence="1 2" key="1">
    <citation type="journal article" date="2024" name="J Genomics">
        <title>Draft genome sequencing and assembly of Favolaschia claudopus CIRM-BRFM 2984 isolated from oak limbs.</title>
        <authorList>
            <person name="Navarro D."/>
            <person name="Drula E."/>
            <person name="Chaduli D."/>
            <person name="Cazenave R."/>
            <person name="Ahrendt S."/>
            <person name="Wang J."/>
            <person name="Lipzen A."/>
            <person name="Daum C."/>
            <person name="Barry K."/>
            <person name="Grigoriev I.V."/>
            <person name="Favel A."/>
            <person name="Rosso M.N."/>
            <person name="Martin F."/>
        </authorList>
    </citation>
    <scope>NUCLEOTIDE SEQUENCE [LARGE SCALE GENOMIC DNA]</scope>
    <source>
        <strain evidence="1 2">CIRM-BRFM 2984</strain>
    </source>
</reference>
<dbReference type="Proteomes" id="UP001362999">
    <property type="component" value="Unassembled WGS sequence"/>
</dbReference>
<name>A0AAW0CYW8_9AGAR</name>
<proteinExistence type="predicted"/>
<dbReference type="GO" id="GO:0031146">
    <property type="term" value="P:SCF-dependent proteasomal ubiquitin-dependent protein catabolic process"/>
    <property type="evidence" value="ECO:0007669"/>
    <property type="project" value="TreeGrafter"/>
</dbReference>
<gene>
    <name evidence="1" type="ORF">R3P38DRAFT_2690112</name>
</gene>
<evidence type="ECO:0000313" key="2">
    <source>
        <dbReference type="Proteomes" id="UP001362999"/>
    </source>
</evidence>
<organism evidence="1 2">
    <name type="scientific">Favolaschia claudopus</name>
    <dbReference type="NCBI Taxonomy" id="2862362"/>
    <lineage>
        <taxon>Eukaryota</taxon>
        <taxon>Fungi</taxon>
        <taxon>Dikarya</taxon>
        <taxon>Basidiomycota</taxon>
        <taxon>Agaricomycotina</taxon>
        <taxon>Agaricomycetes</taxon>
        <taxon>Agaricomycetidae</taxon>
        <taxon>Agaricales</taxon>
        <taxon>Marasmiineae</taxon>
        <taxon>Mycenaceae</taxon>
        <taxon>Favolaschia</taxon>
    </lineage>
</organism>
<evidence type="ECO:0008006" key="3">
    <source>
        <dbReference type="Google" id="ProtNLM"/>
    </source>
</evidence>